<dbReference type="InParanoid" id="B3MIN3"/>
<dbReference type="Proteomes" id="UP000007801">
    <property type="component" value="Unassembled WGS sequence"/>
</dbReference>
<keyword evidence="2" id="KW-1185">Reference proteome</keyword>
<accession>B3MIN3</accession>
<dbReference type="HOGENOM" id="CLU_177231_0_0_1"/>
<dbReference type="eggNOG" id="KOG1240">
    <property type="taxonomic scope" value="Eukaryota"/>
</dbReference>
<dbReference type="OrthoDB" id="242910at2759"/>
<organism evidence="1 2">
    <name type="scientific">Drosophila ananassae</name>
    <name type="common">Fruit fly</name>
    <dbReference type="NCBI Taxonomy" id="7217"/>
    <lineage>
        <taxon>Eukaryota</taxon>
        <taxon>Metazoa</taxon>
        <taxon>Ecdysozoa</taxon>
        <taxon>Arthropoda</taxon>
        <taxon>Hexapoda</taxon>
        <taxon>Insecta</taxon>
        <taxon>Pterygota</taxon>
        <taxon>Neoptera</taxon>
        <taxon>Endopterygota</taxon>
        <taxon>Diptera</taxon>
        <taxon>Brachycera</taxon>
        <taxon>Muscomorpha</taxon>
        <taxon>Ephydroidea</taxon>
        <taxon>Drosophilidae</taxon>
        <taxon>Drosophila</taxon>
        <taxon>Sophophora</taxon>
    </lineage>
</organism>
<dbReference type="GO" id="GO:0016236">
    <property type="term" value="P:macroautophagy"/>
    <property type="evidence" value="ECO:0007669"/>
    <property type="project" value="EnsemblMetazoa"/>
</dbReference>
<dbReference type="AlphaFoldDB" id="B3MIN3"/>
<dbReference type="GO" id="GO:0002784">
    <property type="term" value="P:regulation of antimicrobial peptide production"/>
    <property type="evidence" value="ECO:0007669"/>
    <property type="project" value="EnsemblMetazoa"/>
</dbReference>
<name>B3MIN3_DROAN</name>
<protein>
    <submittedName>
        <fullName evidence="1">Uncharacterized protein</fullName>
    </submittedName>
</protein>
<dbReference type="InterPro" id="IPR036322">
    <property type="entry name" value="WD40_repeat_dom_sf"/>
</dbReference>
<dbReference type="GO" id="GO:0007163">
    <property type="term" value="P:establishment or maintenance of cell polarity"/>
    <property type="evidence" value="ECO:0007669"/>
    <property type="project" value="EnsemblMetazoa"/>
</dbReference>
<evidence type="ECO:0000313" key="2">
    <source>
        <dbReference type="Proteomes" id="UP000007801"/>
    </source>
</evidence>
<dbReference type="GO" id="GO:0034271">
    <property type="term" value="C:phosphatidylinositol 3-kinase complex, class III, type I"/>
    <property type="evidence" value="ECO:0007669"/>
    <property type="project" value="EnsemblMetazoa"/>
</dbReference>
<dbReference type="SUPFAM" id="SSF50978">
    <property type="entry name" value="WD40 repeat-like"/>
    <property type="match status" value="1"/>
</dbReference>
<dbReference type="GO" id="GO:0035096">
    <property type="term" value="P:larval midgut cell programmed cell death"/>
    <property type="evidence" value="ECO:0007669"/>
    <property type="project" value="EnsemblMetazoa"/>
</dbReference>
<sequence length="108" mass="11884">MLELLISLQRLATLCPPVSLFASIDGTVRLWDCSKLNVNQGVNKSRQVYSANTPIYALAACDSSQPLAVGGKDDSMLMRIDRNYTKMTLQQALDQNEHKDGPVVDMLA</sequence>
<dbReference type="GO" id="GO:0010669">
    <property type="term" value="P:epithelial structure maintenance"/>
    <property type="evidence" value="ECO:0007669"/>
    <property type="project" value="EnsemblMetazoa"/>
</dbReference>
<dbReference type="EMBL" id="CH902619">
    <property type="protein sequence ID" value="EDV38109.2"/>
    <property type="molecule type" value="Genomic_DNA"/>
</dbReference>
<dbReference type="GO" id="GO:0034198">
    <property type="term" value="P:cellular response to amino acid starvation"/>
    <property type="evidence" value="ECO:0007669"/>
    <property type="project" value="EnsemblMetazoa"/>
</dbReference>
<reference evidence="1 2" key="1">
    <citation type="journal article" date="2007" name="Nature">
        <title>Evolution of genes and genomes on the Drosophila phylogeny.</title>
        <authorList>
            <consortium name="Drosophila 12 Genomes Consortium"/>
            <person name="Clark A.G."/>
            <person name="Eisen M.B."/>
            <person name="Smith D.R."/>
            <person name="Bergman C.M."/>
            <person name="Oliver B."/>
            <person name="Markow T.A."/>
            <person name="Kaufman T.C."/>
            <person name="Kellis M."/>
            <person name="Gelbart W."/>
            <person name="Iyer V.N."/>
            <person name="Pollard D.A."/>
            <person name="Sackton T.B."/>
            <person name="Larracuente A.M."/>
            <person name="Singh N.D."/>
            <person name="Abad J.P."/>
            <person name="Abt D.N."/>
            <person name="Adryan B."/>
            <person name="Aguade M."/>
            <person name="Akashi H."/>
            <person name="Anderson W.W."/>
            <person name="Aquadro C.F."/>
            <person name="Ardell D.H."/>
            <person name="Arguello R."/>
            <person name="Artieri C.G."/>
            <person name="Barbash D.A."/>
            <person name="Barker D."/>
            <person name="Barsanti P."/>
            <person name="Batterham P."/>
            <person name="Batzoglou S."/>
            <person name="Begun D."/>
            <person name="Bhutkar A."/>
            <person name="Blanco E."/>
            <person name="Bosak S.A."/>
            <person name="Bradley R.K."/>
            <person name="Brand A.D."/>
            <person name="Brent M.R."/>
            <person name="Brooks A.N."/>
            <person name="Brown R.H."/>
            <person name="Butlin R.K."/>
            <person name="Caggese C."/>
            <person name="Calvi B.R."/>
            <person name="Bernardo de Carvalho A."/>
            <person name="Caspi A."/>
            <person name="Castrezana S."/>
            <person name="Celniker S.E."/>
            <person name="Chang J.L."/>
            <person name="Chapple C."/>
            <person name="Chatterji S."/>
            <person name="Chinwalla A."/>
            <person name="Civetta A."/>
            <person name="Clifton S.W."/>
            <person name="Comeron J.M."/>
            <person name="Costello J.C."/>
            <person name="Coyne J.A."/>
            <person name="Daub J."/>
            <person name="David R.G."/>
            <person name="Delcher A.L."/>
            <person name="Delehaunty K."/>
            <person name="Do C.B."/>
            <person name="Ebling H."/>
            <person name="Edwards K."/>
            <person name="Eickbush T."/>
            <person name="Evans J.D."/>
            <person name="Filipski A."/>
            <person name="Findeiss S."/>
            <person name="Freyhult E."/>
            <person name="Fulton L."/>
            <person name="Fulton R."/>
            <person name="Garcia A.C."/>
            <person name="Gardiner A."/>
            <person name="Garfield D.A."/>
            <person name="Garvin B.E."/>
            <person name="Gibson G."/>
            <person name="Gilbert D."/>
            <person name="Gnerre S."/>
            <person name="Godfrey J."/>
            <person name="Good R."/>
            <person name="Gotea V."/>
            <person name="Gravely B."/>
            <person name="Greenberg A.J."/>
            <person name="Griffiths-Jones S."/>
            <person name="Gross S."/>
            <person name="Guigo R."/>
            <person name="Gustafson E.A."/>
            <person name="Haerty W."/>
            <person name="Hahn M.W."/>
            <person name="Halligan D.L."/>
            <person name="Halpern A.L."/>
            <person name="Halter G.M."/>
            <person name="Han M.V."/>
            <person name="Heger A."/>
            <person name="Hillier L."/>
            <person name="Hinrichs A.S."/>
            <person name="Holmes I."/>
            <person name="Hoskins R.A."/>
            <person name="Hubisz M.J."/>
            <person name="Hultmark D."/>
            <person name="Huntley M.A."/>
            <person name="Jaffe D.B."/>
            <person name="Jagadeeshan S."/>
            <person name="Jeck W.R."/>
            <person name="Johnson J."/>
            <person name="Jones C.D."/>
            <person name="Jordan W.C."/>
            <person name="Karpen G.H."/>
            <person name="Kataoka E."/>
            <person name="Keightley P.D."/>
            <person name="Kheradpour P."/>
            <person name="Kirkness E.F."/>
            <person name="Koerich L.B."/>
            <person name="Kristiansen K."/>
            <person name="Kudrna D."/>
            <person name="Kulathinal R.J."/>
            <person name="Kumar S."/>
            <person name="Kwok R."/>
            <person name="Lander E."/>
            <person name="Langley C.H."/>
            <person name="Lapoint R."/>
            <person name="Lazzaro B.P."/>
            <person name="Lee S.J."/>
            <person name="Levesque L."/>
            <person name="Li R."/>
            <person name="Lin C.F."/>
            <person name="Lin M.F."/>
            <person name="Lindblad-Toh K."/>
            <person name="Llopart A."/>
            <person name="Long M."/>
            <person name="Low L."/>
            <person name="Lozovsky E."/>
            <person name="Lu J."/>
            <person name="Luo M."/>
            <person name="Machado C.A."/>
            <person name="Makalowski W."/>
            <person name="Marzo M."/>
            <person name="Matsuda M."/>
            <person name="Matzkin L."/>
            <person name="McAllister B."/>
            <person name="McBride C.S."/>
            <person name="McKernan B."/>
            <person name="McKernan K."/>
            <person name="Mendez-Lago M."/>
            <person name="Minx P."/>
            <person name="Mollenhauer M.U."/>
            <person name="Montooth K."/>
            <person name="Mount S.M."/>
            <person name="Mu X."/>
            <person name="Myers E."/>
            <person name="Negre B."/>
            <person name="Newfeld S."/>
            <person name="Nielsen R."/>
            <person name="Noor M.A."/>
            <person name="O'Grady P."/>
            <person name="Pachter L."/>
            <person name="Papaceit M."/>
            <person name="Parisi M.J."/>
            <person name="Parisi M."/>
            <person name="Parts L."/>
            <person name="Pedersen J.S."/>
            <person name="Pesole G."/>
            <person name="Phillippy A.M."/>
            <person name="Ponting C.P."/>
            <person name="Pop M."/>
            <person name="Porcelli D."/>
            <person name="Powell J.R."/>
            <person name="Prohaska S."/>
            <person name="Pruitt K."/>
            <person name="Puig M."/>
            <person name="Quesneville H."/>
            <person name="Ram K.R."/>
            <person name="Rand D."/>
            <person name="Rasmussen M.D."/>
            <person name="Reed L.K."/>
            <person name="Reenan R."/>
            <person name="Reily A."/>
            <person name="Remington K.A."/>
            <person name="Rieger T.T."/>
            <person name="Ritchie M.G."/>
            <person name="Robin C."/>
            <person name="Rogers Y.H."/>
            <person name="Rohde C."/>
            <person name="Rozas J."/>
            <person name="Rubenfield M.J."/>
            <person name="Ruiz A."/>
            <person name="Russo S."/>
            <person name="Salzberg S.L."/>
            <person name="Sanchez-Gracia A."/>
            <person name="Saranga D.J."/>
            <person name="Sato H."/>
            <person name="Schaeffer S.W."/>
            <person name="Schatz M.C."/>
            <person name="Schlenke T."/>
            <person name="Schwartz R."/>
            <person name="Segarra C."/>
            <person name="Singh R.S."/>
            <person name="Sirot L."/>
            <person name="Sirota M."/>
            <person name="Sisneros N.B."/>
            <person name="Smith C.D."/>
            <person name="Smith T.F."/>
            <person name="Spieth J."/>
            <person name="Stage D.E."/>
            <person name="Stark A."/>
            <person name="Stephan W."/>
            <person name="Strausberg R.L."/>
            <person name="Strempel S."/>
            <person name="Sturgill D."/>
            <person name="Sutton G."/>
            <person name="Sutton G.G."/>
            <person name="Tao W."/>
            <person name="Teichmann S."/>
            <person name="Tobari Y.N."/>
            <person name="Tomimura Y."/>
            <person name="Tsolas J.M."/>
            <person name="Valente V.L."/>
            <person name="Venter E."/>
            <person name="Venter J.C."/>
            <person name="Vicario S."/>
            <person name="Vieira F.G."/>
            <person name="Vilella A.J."/>
            <person name="Villasante A."/>
            <person name="Walenz B."/>
            <person name="Wang J."/>
            <person name="Wasserman M."/>
            <person name="Watts T."/>
            <person name="Wilson D."/>
            <person name="Wilson R.K."/>
            <person name="Wing R.A."/>
            <person name="Wolfner M.F."/>
            <person name="Wong A."/>
            <person name="Wong G.K."/>
            <person name="Wu C.I."/>
            <person name="Wu G."/>
            <person name="Yamamoto D."/>
            <person name="Yang H.P."/>
            <person name="Yang S.P."/>
            <person name="Yorke J.A."/>
            <person name="Yoshida K."/>
            <person name="Zdobnov E."/>
            <person name="Zhang P."/>
            <person name="Zhang Y."/>
            <person name="Zimin A.V."/>
            <person name="Baldwin J."/>
            <person name="Abdouelleil A."/>
            <person name="Abdulkadir J."/>
            <person name="Abebe A."/>
            <person name="Abera B."/>
            <person name="Abreu J."/>
            <person name="Acer S.C."/>
            <person name="Aftuck L."/>
            <person name="Alexander A."/>
            <person name="An P."/>
            <person name="Anderson E."/>
            <person name="Anderson S."/>
            <person name="Arachi H."/>
            <person name="Azer M."/>
            <person name="Bachantsang P."/>
            <person name="Barry A."/>
            <person name="Bayul T."/>
            <person name="Berlin A."/>
            <person name="Bessette D."/>
            <person name="Bloom T."/>
            <person name="Blye J."/>
            <person name="Boguslavskiy L."/>
            <person name="Bonnet C."/>
            <person name="Boukhgalter B."/>
            <person name="Bourzgui I."/>
            <person name="Brown A."/>
            <person name="Cahill P."/>
            <person name="Channer S."/>
            <person name="Cheshatsang Y."/>
            <person name="Chuda L."/>
            <person name="Citroen M."/>
            <person name="Collymore A."/>
            <person name="Cooke P."/>
            <person name="Costello M."/>
            <person name="D'Aco K."/>
            <person name="Daza R."/>
            <person name="De Haan G."/>
            <person name="DeGray S."/>
            <person name="DeMaso C."/>
            <person name="Dhargay N."/>
            <person name="Dooley K."/>
            <person name="Dooley E."/>
            <person name="Doricent M."/>
            <person name="Dorje P."/>
            <person name="Dorjee K."/>
            <person name="Dupes A."/>
            <person name="Elong R."/>
            <person name="Falk J."/>
            <person name="Farina A."/>
            <person name="Faro S."/>
            <person name="Ferguson D."/>
            <person name="Fisher S."/>
            <person name="Foley C.D."/>
            <person name="Franke A."/>
            <person name="Friedrich D."/>
            <person name="Gadbois L."/>
            <person name="Gearin G."/>
            <person name="Gearin C.R."/>
            <person name="Giannoukos G."/>
            <person name="Goode T."/>
            <person name="Graham J."/>
            <person name="Grandbois E."/>
            <person name="Grewal S."/>
            <person name="Gyaltsen K."/>
            <person name="Hafez N."/>
            <person name="Hagos B."/>
            <person name="Hall J."/>
            <person name="Henson C."/>
            <person name="Hollinger A."/>
            <person name="Honan T."/>
            <person name="Huard M.D."/>
            <person name="Hughes L."/>
            <person name="Hurhula B."/>
            <person name="Husby M.E."/>
            <person name="Kamat A."/>
            <person name="Kanga B."/>
            <person name="Kashin S."/>
            <person name="Khazanovich D."/>
            <person name="Kisner P."/>
            <person name="Lance K."/>
            <person name="Lara M."/>
            <person name="Lee W."/>
            <person name="Lennon N."/>
            <person name="Letendre F."/>
            <person name="LeVine R."/>
            <person name="Lipovsky A."/>
            <person name="Liu X."/>
            <person name="Liu J."/>
            <person name="Liu S."/>
            <person name="Lokyitsang T."/>
            <person name="Lokyitsang Y."/>
            <person name="Lubonja R."/>
            <person name="Lui A."/>
            <person name="MacDonald P."/>
            <person name="Magnisalis V."/>
            <person name="Maru K."/>
            <person name="Matthews C."/>
            <person name="McCusker W."/>
            <person name="McDonough S."/>
            <person name="Mehta T."/>
            <person name="Meldrim J."/>
            <person name="Meneus L."/>
            <person name="Mihai O."/>
            <person name="Mihalev A."/>
            <person name="Mihova T."/>
            <person name="Mittelman R."/>
            <person name="Mlenga V."/>
            <person name="Montmayeur A."/>
            <person name="Mulrain L."/>
            <person name="Navidi A."/>
            <person name="Naylor J."/>
            <person name="Negash T."/>
            <person name="Nguyen T."/>
            <person name="Nguyen N."/>
            <person name="Nicol R."/>
            <person name="Norbu C."/>
            <person name="Norbu N."/>
            <person name="Novod N."/>
            <person name="O'Neill B."/>
            <person name="Osman S."/>
            <person name="Markiewicz E."/>
            <person name="Oyono O.L."/>
            <person name="Patti C."/>
            <person name="Phunkhang P."/>
            <person name="Pierre F."/>
            <person name="Priest M."/>
            <person name="Raghuraman S."/>
            <person name="Rege F."/>
            <person name="Reyes R."/>
            <person name="Rise C."/>
            <person name="Rogov P."/>
            <person name="Ross K."/>
            <person name="Ryan E."/>
            <person name="Settipalli S."/>
            <person name="Shea T."/>
            <person name="Sherpa N."/>
            <person name="Shi L."/>
            <person name="Shih D."/>
            <person name="Sparrow T."/>
            <person name="Spaulding J."/>
            <person name="Stalker J."/>
            <person name="Stange-Thomann N."/>
            <person name="Stavropoulos S."/>
            <person name="Stone C."/>
            <person name="Strader C."/>
            <person name="Tesfaye S."/>
            <person name="Thomson T."/>
            <person name="Thoulutsang Y."/>
            <person name="Thoulutsang D."/>
            <person name="Topham K."/>
            <person name="Topping I."/>
            <person name="Tsamla T."/>
            <person name="Vassiliev H."/>
            <person name="Vo A."/>
            <person name="Wangchuk T."/>
            <person name="Wangdi T."/>
            <person name="Weiand M."/>
            <person name="Wilkinson J."/>
            <person name="Wilson A."/>
            <person name="Yadav S."/>
            <person name="Young G."/>
            <person name="Yu Q."/>
            <person name="Zembek L."/>
            <person name="Zhong D."/>
            <person name="Zimmer A."/>
            <person name="Zwirko Z."/>
            <person name="Jaffe D.B."/>
            <person name="Alvarez P."/>
            <person name="Brockman W."/>
            <person name="Butler J."/>
            <person name="Chin C."/>
            <person name="Gnerre S."/>
            <person name="Grabherr M."/>
            <person name="Kleber M."/>
            <person name="Mauceli E."/>
            <person name="MacCallum I."/>
        </authorList>
    </citation>
    <scope>NUCLEOTIDE SEQUENCE [LARGE SCALE GENOMIC DNA]</scope>
    <source>
        <strain evidence="2">Tucson 14024-0371.13</strain>
    </source>
</reference>
<gene>
    <name evidence="1" type="primary">Dana\GF11071</name>
    <name evidence="1" type="synonym">dana_GLEANR_11145</name>
    <name evidence="1" type="ORF">GF11071</name>
</gene>
<proteinExistence type="predicted"/>
<evidence type="ECO:0000313" key="1">
    <source>
        <dbReference type="EMBL" id="EDV38109.2"/>
    </source>
</evidence>
<dbReference type="STRING" id="7217.B3MIN3"/>
<dbReference type="GO" id="GO:0016322">
    <property type="term" value="P:neuron remodeling"/>
    <property type="evidence" value="ECO:0007669"/>
    <property type="project" value="EnsemblMetazoa"/>
</dbReference>